<dbReference type="PANTHER" id="PTHR31307:SF4">
    <property type="entry name" value="TRIHELIX TRANSCRIPTION FACTOR ASIL2"/>
    <property type="match status" value="1"/>
</dbReference>
<organism evidence="3 4">
    <name type="scientific">Artemisia annua</name>
    <name type="common">Sweet wormwood</name>
    <dbReference type="NCBI Taxonomy" id="35608"/>
    <lineage>
        <taxon>Eukaryota</taxon>
        <taxon>Viridiplantae</taxon>
        <taxon>Streptophyta</taxon>
        <taxon>Embryophyta</taxon>
        <taxon>Tracheophyta</taxon>
        <taxon>Spermatophyta</taxon>
        <taxon>Magnoliopsida</taxon>
        <taxon>eudicotyledons</taxon>
        <taxon>Gunneridae</taxon>
        <taxon>Pentapetalae</taxon>
        <taxon>asterids</taxon>
        <taxon>campanulids</taxon>
        <taxon>Asterales</taxon>
        <taxon>Asteraceae</taxon>
        <taxon>Asteroideae</taxon>
        <taxon>Anthemideae</taxon>
        <taxon>Artemisiinae</taxon>
        <taxon>Artemisia</taxon>
    </lineage>
</organism>
<sequence>MSSSSSGGNTKHQSLKKTTKREDHWSDSDTFTLIESWGKLFLQLDHSGLSQHHWQQVAEKVNKCHVSTIQRSHNQCRNRLDTLKKKYKVEKNRVCNEVGYVSTWRFFRHLDFFIGPVFKGYGTTARAIGSAREVELRRFLEVEAARGVFTPTIELTRAPAVITARGVAPVIKPYSAPVAFKRFSDTPVPARELKRKMFSVDEAARGVFTPPQELTRDSVVLTERKWMPAVTTARGVDTPPQEWRGAPAVTTVGKRIQAVTMARELVTNARAVMPARDLKRKRYTEVEAARGVFTPPQEWKGAPAVMTASRVPPPPRSAVPVHRQAVLTDSSFFRGNVGVGGAKDDSDLDMDKEMLQESGRGSEGTAVGGVGEAKNEVYYGFGDSKDEVVDGVTSSV</sequence>
<evidence type="ECO:0000259" key="2">
    <source>
        <dbReference type="Pfam" id="PF13837"/>
    </source>
</evidence>
<evidence type="ECO:0000256" key="1">
    <source>
        <dbReference type="SAM" id="MobiDB-lite"/>
    </source>
</evidence>
<dbReference type="GO" id="GO:0000976">
    <property type="term" value="F:transcription cis-regulatory region binding"/>
    <property type="evidence" value="ECO:0007669"/>
    <property type="project" value="TreeGrafter"/>
</dbReference>
<dbReference type="Pfam" id="PF13837">
    <property type="entry name" value="Myb_DNA-bind_4"/>
    <property type="match status" value="1"/>
</dbReference>
<accession>A0A2U1PKT8</accession>
<feature type="region of interest" description="Disordered" evidence="1">
    <location>
        <begin position="1"/>
        <end position="21"/>
    </location>
</feature>
<evidence type="ECO:0000313" key="4">
    <source>
        <dbReference type="Proteomes" id="UP000245207"/>
    </source>
</evidence>
<comment type="caution">
    <text evidence="3">The sequence shown here is derived from an EMBL/GenBank/DDBJ whole genome shotgun (WGS) entry which is preliminary data.</text>
</comment>
<dbReference type="Gene3D" id="1.10.10.60">
    <property type="entry name" value="Homeodomain-like"/>
    <property type="match status" value="1"/>
</dbReference>
<dbReference type="GO" id="GO:0005634">
    <property type="term" value="C:nucleus"/>
    <property type="evidence" value="ECO:0007669"/>
    <property type="project" value="TreeGrafter"/>
</dbReference>
<dbReference type="Proteomes" id="UP000245207">
    <property type="component" value="Unassembled WGS sequence"/>
</dbReference>
<keyword evidence="4" id="KW-1185">Reference proteome</keyword>
<dbReference type="EMBL" id="PKPP01001027">
    <property type="protein sequence ID" value="PWA86373.1"/>
    <property type="molecule type" value="Genomic_DNA"/>
</dbReference>
<proteinExistence type="predicted"/>
<name>A0A2U1PKT8_ARTAN</name>
<dbReference type="STRING" id="35608.A0A2U1PKT8"/>
<protein>
    <submittedName>
        <fullName evidence="3">Trihelix transcription factor ASIL2</fullName>
    </submittedName>
</protein>
<gene>
    <name evidence="3" type="ORF">CTI12_AA141510</name>
</gene>
<dbReference type="OrthoDB" id="2019351at2759"/>
<dbReference type="InterPro" id="IPR044823">
    <property type="entry name" value="ASIL1/2-like"/>
</dbReference>
<evidence type="ECO:0000313" key="3">
    <source>
        <dbReference type="EMBL" id="PWA86373.1"/>
    </source>
</evidence>
<dbReference type="AlphaFoldDB" id="A0A2U1PKT8"/>
<dbReference type="PANTHER" id="PTHR31307">
    <property type="entry name" value="TRIHELIX TRANSCRIPTION FACTOR ASIL2"/>
    <property type="match status" value="1"/>
</dbReference>
<feature type="compositionally biased region" description="Polar residues" evidence="1">
    <location>
        <begin position="1"/>
        <end position="12"/>
    </location>
</feature>
<dbReference type="InterPro" id="IPR044822">
    <property type="entry name" value="Myb_DNA-bind_4"/>
</dbReference>
<feature type="domain" description="Myb/SANT-like DNA-binding" evidence="2">
    <location>
        <begin position="23"/>
        <end position="112"/>
    </location>
</feature>
<reference evidence="3 4" key="1">
    <citation type="journal article" date="2018" name="Mol. Plant">
        <title>The genome of Artemisia annua provides insight into the evolution of Asteraceae family and artemisinin biosynthesis.</title>
        <authorList>
            <person name="Shen Q."/>
            <person name="Zhang L."/>
            <person name="Liao Z."/>
            <person name="Wang S."/>
            <person name="Yan T."/>
            <person name="Shi P."/>
            <person name="Liu M."/>
            <person name="Fu X."/>
            <person name="Pan Q."/>
            <person name="Wang Y."/>
            <person name="Lv Z."/>
            <person name="Lu X."/>
            <person name="Zhang F."/>
            <person name="Jiang W."/>
            <person name="Ma Y."/>
            <person name="Chen M."/>
            <person name="Hao X."/>
            <person name="Li L."/>
            <person name="Tang Y."/>
            <person name="Lv G."/>
            <person name="Zhou Y."/>
            <person name="Sun X."/>
            <person name="Brodelius P.E."/>
            <person name="Rose J.K.C."/>
            <person name="Tang K."/>
        </authorList>
    </citation>
    <scope>NUCLEOTIDE SEQUENCE [LARGE SCALE GENOMIC DNA]</scope>
    <source>
        <strain evidence="4">cv. Huhao1</strain>
        <tissue evidence="3">Leaf</tissue>
    </source>
</reference>